<evidence type="ECO:0000256" key="1">
    <source>
        <dbReference type="SAM" id="Phobius"/>
    </source>
</evidence>
<proteinExistence type="predicted"/>
<protein>
    <submittedName>
        <fullName evidence="2">Uncharacterized protein</fullName>
    </submittedName>
</protein>
<evidence type="ECO:0000313" key="3">
    <source>
        <dbReference type="Proteomes" id="UP000298652"/>
    </source>
</evidence>
<feature type="transmembrane region" description="Helical" evidence="1">
    <location>
        <begin position="6"/>
        <end position="25"/>
    </location>
</feature>
<accession>A0A4U6TLM1</accession>
<name>A0A4U6TLM1_SETVI</name>
<dbReference type="Gramene" id="TKW02134">
    <property type="protein sequence ID" value="TKW02134"/>
    <property type="gene ID" value="SEVIR_8G225500v2"/>
</dbReference>
<dbReference type="Proteomes" id="UP000298652">
    <property type="component" value="Chromosome 8"/>
</dbReference>
<sequence length="84" mass="8761">MAVNFSFVHGKILITVIAIVALLFCSESGSSEMATSGSVVPYKIRLLIAVIVVTHLSSTGDDASWESLGSICALTLDSSLLSTD</sequence>
<evidence type="ECO:0000313" key="2">
    <source>
        <dbReference type="EMBL" id="TKW02134.1"/>
    </source>
</evidence>
<keyword evidence="1" id="KW-1133">Transmembrane helix</keyword>
<keyword evidence="1" id="KW-0472">Membrane</keyword>
<dbReference type="AlphaFoldDB" id="A0A4U6TLM1"/>
<gene>
    <name evidence="2" type="ORF">SEVIR_8G225500v2</name>
</gene>
<keyword evidence="3" id="KW-1185">Reference proteome</keyword>
<reference evidence="2" key="1">
    <citation type="submission" date="2019-03" db="EMBL/GenBank/DDBJ databases">
        <title>WGS assembly of Setaria viridis.</title>
        <authorList>
            <person name="Huang P."/>
            <person name="Jenkins J."/>
            <person name="Grimwood J."/>
            <person name="Barry K."/>
            <person name="Healey A."/>
            <person name="Mamidi S."/>
            <person name="Sreedasyam A."/>
            <person name="Shu S."/>
            <person name="Feldman M."/>
            <person name="Wu J."/>
            <person name="Yu Y."/>
            <person name="Chen C."/>
            <person name="Johnson J."/>
            <person name="Rokhsar D."/>
            <person name="Baxter I."/>
            <person name="Schmutz J."/>
            <person name="Brutnell T."/>
            <person name="Kellogg E."/>
        </authorList>
    </citation>
    <scope>NUCLEOTIDE SEQUENCE [LARGE SCALE GENOMIC DNA]</scope>
</reference>
<dbReference type="EMBL" id="CM016559">
    <property type="protein sequence ID" value="TKW02134.1"/>
    <property type="molecule type" value="Genomic_DNA"/>
</dbReference>
<keyword evidence="1" id="KW-0812">Transmembrane</keyword>
<organism evidence="2 3">
    <name type="scientific">Setaria viridis</name>
    <name type="common">Green bristlegrass</name>
    <name type="synonym">Setaria italica subsp. viridis</name>
    <dbReference type="NCBI Taxonomy" id="4556"/>
    <lineage>
        <taxon>Eukaryota</taxon>
        <taxon>Viridiplantae</taxon>
        <taxon>Streptophyta</taxon>
        <taxon>Embryophyta</taxon>
        <taxon>Tracheophyta</taxon>
        <taxon>Spermatophyta</taxon>
        <taxon>Magnoliopsida</taxon>
        <taxon>Liliopsida</taxon>
        <taxon>Poales</taxon>
        <taxon>Poaceae</taxon>
        <taxon>PACMAD clade</taxon>
        <taxon>Panicoideae</taxon>
        <taxon>Panicodae</taxon>
        <taxon>Paniceae</taxon>
        <taxon>Cenchrinae</taxon>
        <taxon>Setaria</taxon>
    </lineage>
</organism>